<dbReference type="InterPro" id="IPR051081">
    <property type="entry name" value="HTH_MetalResp_TranReg"/>
</dbReference>
<keyword evidence="2" id="KW-0238">DNA-binding</keyword>
<evidence type="ECO:0000259" key="4">
    <source>
        <dbReference type="PROSITE" id="PS50987"/>
    </source>
</evidence>
<keyword evidence="1" id="KW-0805">Transcription regulation</keyword>
<dbReference type="GO" id="GO:0003700">
    <property type="term" value="F:DNA-binding transcription factor activity"/>
    <property type="evidence" value="ECO:0007669"/>
    <property type="project" value="InterPro"/>
</dbReference>
<dbReference type="SMART" id="SM00418">
    <property type="entry name" value="HTH_ARSR"/>
    <property type="match status" value="1"/>
</dbReference>
<dbReference type="InterPro" id="IPR001845">
    <property type="entry name" value="HTH_ArsR_DNA-bd_dom"/>
</dbReference>
<gene>
    <name evidence="5" type="ORF">GFN93_14475</name>
</gene>
<dbReference type="InterPro" id="IPR011991">
    <property type="entry name" value="ArsR-like_HTH"/>
</dbReference>
<dbReference type="AlphaFoldDB" id="A0A6N7LVI9"/>
<evidence type="ECO:0000256" key="2">
    <source>
        <dbReference type="ARBA" id="ARBA00023125"/>
    </source>
</evidence>
<organism evidence="5 6">
    <name type="scientific">Alcanivorax sediminis</name>
    <dbReference type="NCBI Taxonomy" id="2663008"/>
    <lineage>
        <taxon>Bacteria</taxon>
        <taxon>Pseudomonadati</taxon>
        <taxon>Pseudomonadota</taxon>
        <taxon>Gammaproteobacteria</taxon>
        <taxon>Oceanospirillales</taxon>
        <taxon>Alcanivoracaceae</taxon>
        <taxon>Alcanivorax</taxon>
    </lineage>
</organism>
<protein>
    <submittedName>
        <fullName evidence="5">Helix-turn-helix domain-containing protein</fullName>
    </submittedName>
</protein>
<dbReference type="EMBL" id="WIRE01000001">
    <property type="protein sequence ID" value="MQX54457.1"/>
    <property type="molecule type" value="Genomic_DNA"/>
</dbReference>
<name>A0A6N7LVI9_9GAMM</name>
<dbReference type="CDD" id="cd00090">
    <property type="entry name" value="HTH_ARSR"/>
    <property type="match status" value="1"/>
</dbReference>
<keyword evidence="3" id="KW-0804">Transcription</keyword>
<dbReference type="PANTHER" id="PTHR33154:SF33">
    <property type="entry name" value="TRANSCRIPTIONAL REPRESSOR SDPR"/>
    <property type="match status" value="1"/>
</dbReference>
<dbReference type="PANTHER" id="PTHR33154">
    <property type="entry name" value="TRANSCRIPTIONAL REGULATOR, ARSR FAMILY"/>
    <property type="match status" value="1"/>
</dbReference>
<keyword evidence="6" id="KW-1185">Reference proteome</keyword>
<evidence type="ECO:0000313" key="6">
    <source>
        <dbReference type="Proteomes" id="UP000469421"/>
    </source>
</evidence>
<reference evidence="5 6" key="1">
    <citation type="submission" date="2019-10" db="EMBL/GenBank/DDBJ databases">
        <title>Alcanivorax sp.PA15-N-34 draft genome sequence.</title>
        <authorList>
            <person name="Liao X."/>
            <person name="Shao Z."/>
        </authorList>
    </citation>
    <scope>NUCLEOTIDE SEQUENCE [LARGE SCALE GENOMIC DNA]</scope>
    <source>
        <strain evidence="5 6">PA15-N-34</strain>
    </source>
</reference>
<dbReference type="Gene3D" id="1.10.10.10">
    <property type="entry name" value="Winged helix-like DNA-binding domain superfamily/Winged helix DNA-binding domain"/>
    <property type="match status" value="1"/>
</dbReference>
<feature type="domain" description="HTH arsR-type" evidence="4">
    <location>
        <begin position="16"/>
        <end position="120"/>
    </location>
</feature>
<dbReference type="Pfam" id="PF12840">
    <property type="entry name" value="HTH_20"/>
    <property type="match status" value="1"/>
</dbReference>
<dbReference type="InterPro" id="IPR036390">
    <property type="entry name" value="WH_DNA-bd_sf"/>
</dbReference>
<accession>A0A6N7LVI9</accession>
<dbReference type="GO" id="GO:0003677">
    <property type="term" value="F:DNA binding"/>
    <property type="evidence" value="ECO:0007669"/>
    <property type="project" value="UniProtKB-KW"/>
</dbReference>
<evidence type="ECO:0000256" key="3">
    <source>
        <dbReference type="ARBA" id="ARBA00023163"/>
    </source>
</evidence>
<dbReference type="PROSITE" id="PS50987">
    <property type="entry name" value="HTH_ARSR_2"/>
    <property type="match status" value="1"/>
</dbReference>
<dbReference type="InterPro" id="IPR036388">
    <property type="entry name" value="WH-like_DNA-bd_sf"/>
</dbReference>
<dbReference type="SUPFAM" id="SSF46785">
    <property type="entry name" value="Winged helix' DNA-binding domain"/>
    <property type="match status" value="1"/>
</dbReference>
<proteinExistence type="predicted"/>
<comment type="caution">
    <text evidence="5">The sequence shown here is derived from an EMBL/GenBank/DDBJ whole genome shotgun (WGS) entry which is preliminary data.</text>
</comment>
<dbReference type="Proteomes" id="UP000469421">
    <property type="component" value="Unassembled WGS sequence"/>
</dbReference>
<evidence type="ECO:0000256" key="1">
    <source>
        <dbReference type="ARBA" id="ARBA00023015"/>
    </source>
</evidence>
<evidence type="ECO:0000313" key="5">
    <source>
        <dbReference type="EMBL" id="MQX54457.1"/>
    </source>
</evidence>
<sequence length="120" mass="13581">MPVKLLWLEVTILAQKDTQAVELLAGAFRALANANRLRIYQVIVSHCREHGKADLDQVPTGCAFGDFMQRLNIGAPTVSHHVRELVEAGLIRVERVGRRRYCHAEPGMQKRLADFFEMRG</sequence>